<protein>
    <submittedName>
        <fullName evidence="1">Os01g0855000 protein</fullName>
    </submittedName>
</protein>
<evidence type="ECO:0000313" key="2">
    <source>
        <dbReference type="Proteomes" id="UP000059680"/>
    </source>
</evidence>
<reference evidence="1 2" key="3">
    <citation type="journal article" date="2013" name="Rice">
        <title>Improvement of the Oryza sativa Nipponbare reference genome using next generation sequence and optical map data.</title>
        <authorList>
            <person name="Kawahara Y."/>
            <person name="de la Bastide M."/>
            <person name="Hamilton J.P."/>
            <person name="Kanamori H."/>
            <person name="McCombie W.R."/>
            <person name="Ouyang S."/>
            <person name="Schwartz D.C."/>
            <person name="Tanaka T."/>
            <person name="Wu J."/>
            <person name="Zhou S."/>
            <person name="Childs K.L."/>
            <person name="Davidson R.M."/>
            <person name="Lin H."/>
            <person name="Quesada-Ocampo L."/>
            <person name="Vaillancourt B."/>
            <person name="Sakai H."/>
            <person name="Lee S.S."/>
            <person name="Kim J."/>
            <person name="Numa H."/>
            <person name="Itoh T."/>
            <person name="Buell C.R."/>
            <person name="Matsumoto T."/>
        </authorList>
    </citation>
    <scope>NUCLEOTIDE SEQUENCE [LARGE SCALE GENOMIC DNA]</scope>
    <source>
        <strain evidence="2">cv. Nipponbare</strain>
    </source>
</reference>
<dbReference type="Proteomes" id="UP000059680">
    <property type="component" value="Chromosome 1"/>
</dbReference>
<dbReference type="Gramene" id="Os01t0855000-02">
    <property type="protein sequence ID" value="Os01t0855000-02"/>
    <property type="gene ID" value="Os01g0855000"/>
</dbReference>
<dbReference type="ExpressionAtlas" id="A0A0P0VAG6">
    <property type="expression patterns" value="baseline and differential"/>
</dbReference>
<sequence>MGSIEAHHRVSDMLDITKKIIGAVLQICHIEPSTAVKFLSSFCRMLKNTLSCRINTNTQLKQVSCKSFPFWWRVNFCRGSTIPYFLSCGSSDFSTVESCQNTTRTSETTTVVE</sequence>
<reference evidence="2" key="1">
    <citation type="journal article" date="2005" name="Nature">
        <title>The map-based sequence of the rice genome.</title>
        <authorList>
            <consortium name="International rice genome sequencing project (IRGSP)"/>
            <person name="Matsumoto T."/>
            <person name="Wu J."/>
            <person name="Kanamori H."/>
            <person name="Katayose Y."/>
            <person name="Fujisawa M."/>
            <person name="Namiki N."/>
            <person name="Mizuno H."/>
            <person name="Yamamoto K."/>
            <person name="Antonio B.A."/>
            <person name="Baba T."/>
            <person name="Sakata K."/>
            <person name="Nagamura Y."/>
            <person name="Aoki H."/>
            <person name="Arikawa K."/>
            <person name="Arita K."/>
            <person name="Bito T."/>
            <person name="Chiden Y."/>
            <person name="Fujitsuka N."/>
            <person name="Fukunaka R."/>
            <person name="Hamada M."/>
            <person name="Harada C."/>
            <person name="Hayashi A."/>
            <person name="Hijishita S."/>
            <person name="Honda M."/>
            <person name="Hosokawa S."/>
            <person name="Ichikawa Y."/>
            <person name="Idonuma A."/>
            <person name="Iijima M."/>
            <person name="Ikeda M."/>
            <person name="Ikeno M."/>
            <person name="Ito K."/>
            <person name="Ito S."/>
            <person name="Ito T."/>
            <person name="Ito Y."/>
            <person name="Ito Y."/>
            <person name="Iwabuchi A."/>
            <person name="Kamiya K."/>
            <person name="Karasawa W."/>
            <person name="Kurita K."/>
            <person name="Katagiri S."/>
            <person name="Kikuta A."/>
            <person name="Kobayashi H."/>
            <person name="Kobayashi N."/>
            <person name="Machita K."/>
            <person name="Maehara T."/>
            <person name="Masukawa M."/>
            <person name="Mizubayashi T."/>
            <person name="Mukai Y."/>
            <person name="Nagasaki H."/>
            <person name="Nagata Y."/>
            <person name="Naito S."/>
            <person name="Nakashima M."/>
            <person name="Nakama Y."/>
            <person name="Nakamichi Y."/>
            <person name="Nakamura M."/>
            <person name="Meguro A."/>
            <person name="Negishi M."/>
            <person name="Ohta I."/>
            <person name="Ohta T."/>
            <person name="Okamoto M."/>
            <person name="Ono N."/>
            <person name="Saji S."/>
            <person name="Sakaguchi M."/>
            <person name="Sakai K."/>
            <person name="Shibata M."/>
            <person name="Shimokawa T."/>
            <person name="Song J."/>
            <person name="Takazaki Y."/>
            <person name="Terasawa K."/>
            <person name="Tsugane M."/>
            <person name="Tsuji K."/>
            <person name="Ueda S."/>
            <person name="Waki K."/>
            <person name="Yamagata H."/>
            <person name="Yamamoto M."/>
            <person name="Yamamoto S."/>
            <person name="Yamane H."/>
            <person name="Yoshiki S."/>
            <person name="Yoshihara R."/>
            <person name="Yukawa K."/>
            <person name="Zhong H."/>
            <person name="Yano M."/>
            <person name="Yuan Q."/>
            <person name="Ouyang S."/>
            <person name="Liu J."/>
            <person name="Jones K.M."/>
            <person name="Gansberger K."/>
            <person name="Moffat K."/>
            <person name="Hill J."/>
            <person name="Bera J."/>
            <person name="Fadrosh D."/>
            <person name="Jin S."/>
            <person name="Johri S."/>
            <person name="Kim M."/>
            <person name="Overton L."/>
            <person name="Reardon M."/>
            <person name="Tsitrin T."/>
            <person name="Vuong H."/>
            <person name="Weaver B."/>
            <person name="Ciecko A."/>
            <person name="Tallon L."/>
            <person name="Jackson J."/>
            <person name="Pai G."/>
            <person name="Aken S.V."/>
            <person name="Utterback T."/>
            <person name="Reidmuller S."/>
            <person name="Feldblyum T."/>
            <person name="Hsiao J."/>
            <person name="Zismann V."/>
            <person name="Iobst S."/>
            <person name="de Vazeille A.R."/>
            <person name="Buell C.R."/>
            <person name="Ying K."/>
            <person name="Li Y."/>
            <person name="Lu T."/>
            <person name="Huang Y."/>
            <person name="Zhao Q."/>
            <person name="Feng Q."/>
            <person name="Zhang L."/>
            <person name="Zhu J."/>
            <person name="Weng Q."/>
            <person name="Mu J."/>
            <person name="Lu Y."/>
            <person name="Fan D."/>
            <person name="Liu Y."/>
            <person name="Guan J."/>
            <person name="Zhang Y."/>
            <person name="Yu S."/>
            <person name="Liu X."/>
            <person name="Zhang Y."/>
            <person name="Hong G."/>
            <person name="Han B."/>
            <person name="Choisne N."/>
            <person name="Demange N."/>
            <person name="Orjeda G."/>
            <person name="Samain S."/>
            <person name="Cattolico L."/>
            <person name="Pelletier E."/>
            <person name="Couloux A."/>
            <person name="Segurens B."/>
            <person name="Wincker P."/>
            <person name="D'Hont A."/>
            <person name="Scarpelli C."/>
            <person name="Weissenbach J."/>
            <person name="Salanoubat M."/>
            <person name="Quetier F."/>
            <person name="Yu Y."/>
            <person name="Kim H.R."/>
            <person name="Rambo T."/>
            <person name="Currie J."/>
            <person name="Collura K."/>
            <person name="Luo M."/>
            <person name="Yang T."/>
            <person name="Ammiraju J.S.S."/>
            <person name="Engler F."/>
            <person name="Soderlund C."/>
            <person name="Wing R.A."/>
            <person name="Palmer L.E."/>
            <person name="de la Bastide M."/>
            <person name="Spiegel L."/>
            <person name="Nascimento L."/>
            <person name="Zutavern T."/>
            <person name="O'Shaughnessy A."/>
            <person name="Dike S."/>
            <person name="Dedhia N."/>
            <person name="Preston R."/>
            <person name="Balija V."/>
            <person name="McCombie W.R."/>
            <person name="Chow T."/>
            <person name="Chen H."/>
            <person name="Chung M."/>
            <person name="Chen C."/>
            <person name="Shaw J."/>
            <person name="Wu H."/>
            <person name="Hsiao K."/>
            <person name="Chao Y."/>
            <person name="Chu M."/>
            <person name="Cheng C."/>
            <person name="Hour A."/>
            <person name="Lee P."/>
            <person name="Lin S."/>
            <person name="Lin Y."/>
            <person name="Liou J."/>
            <person name="Liu S."/>
            <person name="Hsing Y."/>
            <person name="Raghuvanshi S."/>
            <person name="Mohanty A."/>
            <person name="Bharti A.K."/>
            <person name="Gaur A."/>
            <person name="Gupta V."/>
            <person name="Kumar D."/>
            <person name="Ravi V."/>
            <person name="Vij S."/>
            <person name="Kapur A."/>
            <person name="Khurana P."/>
            <person name="Khurana P."/>
            <person name="Khurana J.P."/>
            <person name="Tyagi A.K."/>
            <person name="Gaikwad K."/>
            <person name="Singh A."/>
            <person name="Dalal V."/>
            <person name="Srivastava S."/>
            <person name="Dixit A."/>
            <person name="Pal A.K."/>
            <person name="Ghazi I.A."/>
            <person name="Yadav M."/>
            <person name="Pandit A."/>
            <person name="Bhargava A."/>
            <person name="Sureshbabu K."/>
            <person name="Batra K."/>
            <person name="Sharma T.R."/>
            <person name="Mohapatra T."/>
            <person name="Singh N.K."/>
            <person name="Messing J."/>
            <person name="Nelson A.B."/>
            <person name="Fuks G."/>
            <person name="Kavchok S."/>
            <person name="Keizer G."/>
            <person name="Linton E."/>
            <person name="Llaca V."/>
            <person name="Song R."/>
            <person name="Tanyolac B."/>
            <person name="Young S."/>
            <person name="Ho-Il K."/>
            <person name="Hahn J.H."/>
            <person name="Sangsakoo G."/>
            <person name="Vanavichit A."/>
            <person name="de Mattos Luiz.A.T."/>
            <person name="Zimmer P.D."/>
            <person name="Malone G."/>
            <person name="Dellagostin O."/>
            <person name="de Oliveira A.C."/>
            <person name="Bevan M."/>
            <person name="Bancroft I."/>
            <person name="Minx P."/>
            <person name="Cordum H."/>
            <person name="Wilson R."/>
            <person name="Cheng Z."/>
            <person name="Jin W."/>
            <person name="Jiang J."/>
            <person name="Leong S.A."/>
            <person name="Iwama H."/>
            <person name="Gojobori T."/>
            <person name="Itoh T."/>
            <person name="Niimura Y."/>
            <person name="Fujii Y."/>
            <person name="Habara T."/>
            <person name="Sakai H."/>
            <person name="Sato Y."/>
            <person name="Wilson G."/>
            <person name="Kumar K."/>
            <person name="McCouch S."/>
            <person name="Juretic N."/>
            <person name="Hoen D."/>
            <person name="Wright S."/>
            <person name="Bruskiewich R."/>
            <person name="Bureau T."/>
            <person name="Miyao A."/>
            <person name="Hirochika H."/>
            <person name="Nishikawa T."/>
            <person name="Kadowaki K."/>
            <person name="Sugiura M."/>
            <person name="Burr B."/>
            <person name="Sasaki T."/>
        </authorList>
    </citation>
    <scope>NUCLEOTIDE SEQUENCE [LARGE SCALE GENOMIC DNA]</scope>
    <source>
        <strain evidence="2">cv. Nipponbare</strain>
    </source>
</reference>
<gene>
    <name evidence="1" type="ordered locus">Os01g0855000</name>
    <name evidence="1" type="ORF">OSNPB_010855000</name>
</gene>
<dbReference type="EMBL" id="AP014957">
    <property type="protein sequence ID" value="BAS75283.1"/>
    <property type="molecule type" value="Genomic_DNA"/>
</dbReference>
<reference evidence="1 2" key="2">
    <citation type="journal article" date="2013" name="Plant Cell Physiol.">
        <title>Rice Annotation Project Database (RAP-DB): an integrative and interactive database for rice genomics.</title>
        <authorList>
            <person name="Sakai H."/>
            <person name="Lee S.S."/>
            <person name="Tanaka T."/>
            <person name="Numa H."/>
            <person name="Kim J."/>
            <person name="Kawahara Y."/>
            <person name="Wakimoto H."/>
            <person name="Yang C.C."/>
            <person name="Iwamoto M."/>
            <person name="Abe T."/>
            <person name="Yamada Y."/>
            <person name="Muto A."/>
            <person name="Inokuchi H."/>
            <person name="Ikemura T."/>
            <person name="Matsumoto T."/>
            <person name="Sasaki T."/>
            <person name="Itoh T."/>
        </authorList>
    </citation>
    <scope>NUCLEOTIDE SEQUENCE [LARGE SCALE GENOMIC DNA]</scope>
    <source>
        <strain evidence="2">cv. Nipponbare</strain>
    </source>
</reference>
<name>A0A0P0VAG6_ORYSJ</name>
<keyword evidence="2" id="KW-1185">Reference proteome</keyword>
<organism evidence="1 2">
    <name type="scientific">Oryza sativa subsp. japonica</name>
    <name type="common">Rice</name>
    <dbReference type="NCBI Taxonomy" id="39947"/>
    <lineage>
        <taxon>Eukaryota</taxon>
        <taxon>Viridiplantae</taxon>
        <taxon>Streptophyta</taxon>
        <taxon>Embryophyta</taxon>
        <taxon>Tracheophyta</taxon>
        <taxon>Spermatophyta</taxon>
        <taxon>Magnoliopsida</taxon>
        <taxon>Liliopsida</taxon>
        <taxon>Poales</taxon>
        <taxon>Poaceae</taxon>
        <taxon>BOP clade</taxon>
        <taxon>Oryzoideae</taxon>
        <taxon>Oryzeae</taxon>
        <taxon>Oryzinae</taxon>
        <taxon>Oryza</taxon>
        <taxon>Oryza sativa</taxon>
    </lineage>
</organism>
<dbReference type="AlphaFoldDB" id="A0A0P0VAG6"/>
<evidence type="ECO:0000313" key="1">
    <source>
        <dbReference type="EMBL" id="BAS75283.1"/>
    </source>
</evidence>
<proteinExistence type="predicted"/>
<accession>A0A0P0VAG6</accession>